<accession>A0A915K7L0</accession>
<comment type="subcellular location">
    <subcellularLocation>
        <location evidence="2">Synapse</location>
    </subcellularLocation>
</comment>
<dbReference type="PROSITE" id="PS50004">
    <property type="entry name" value="C2"/>
    <property type="match status" value="1"/>
</dbReference>
<dbReference type="PANTHER" id="PTHR12157:SF21">
    <property type="entry name" value="RAB3 INTERACTING MOLECULE, ISOFORM F"/>
    <property type="match status" value="1"/>
</dbReference>
<dbReference type="GO" id="GO:0050806">
    <property type="term" value="P:positive regulation of synaptic transmission"/>
    <property type="evidence" value="ECO:0007669"/>
    <property type="project" value="TreeGrafter"/>
</dbReference>
<proteinExistence type="predicted"/>
<dbReference type="AlphaFoldDB" id="A0A915K7L0"/>
<dbReference type="OMA" id="SPCMGEI"/>
<dbReference type="SUPFAM" id="SSF49562">
    <property type="entry name" value="C2 domain (Calcium/lipid-binding domain, CaLB)"/>
    <property type="match status" value="1"/>
</dbReference>
<reference evidence="6" key="1">
    <citation type="submission" date="2022-11" db="UniProtKB">
        <authorList>
            <consortium name="WormBaseParasite"/>
        </authorList>
    </citation>
    <scope>IDENTIFICATION</scope>
</reference>
<dbReference type="Gene3D" id="2.60.40.150">
    <property type="entry name" value="C2 domain"/>
    <property type="match status" value="1"/>
</dbReference>
<sequence length="194" mass="21071">MPKVTSDGNCLGEFVPGLGPGQVVGRQVLASPCMGEIELRLVDKGGNIEVNVIRAKQLAKRPGAKCNADNRITSSLSAPYVKVYLMDGKHCIAKAKTAIAPRTADPKFDQLMLFTEPYKGKFLQISVWGDYGRMERRIFMGIALIKLDKLDLSKLIEGWYKLYHANSLVGTASPARKDSENSAAENSAAAVVVT</sequence>
<dbReference type="PANTHER" id="PTHR12157">
    <property type="entry name" value="REGULATING SYNAPTIC MEMBRANE EXOCYTOSIS PROTEIN"/>
    <property type="match status" value="1"/>
</dbReference>
<dbReference type="SMART" id="SM00239">
    <property type="entry name" value="C2"/>
    <property type="match status" value="1"/>
</dbReference>
<feature type="domain" description="C2" evidence="4">
    <location>
        <begin position="33"/>
        <end position="160"/>
    </location>
</feature>
<dbReference type="InterPro" id="IPR039032">
    <property type="entry name" value="Rim-like"/>
</dbReference>
<dbReference type="InterPro" id="IPR035892">
    <property type="entry name" value="C2_domain_sf"/>
</dbReference>
<dbReference type="InterPro" id="IPR000008">
    <property type="entry name" value="C2_dom"/>
</dbReference>
<dbReference type="Pfam" id="PF00168">
    <property type="entry name" value="C2"/>
    <property type="match status" value="1"/>
</dbReference>
<evidence type="ECO:0000256" key="3">
    <source>
        <dbReference type="SAM" id="MobiDB-lite"/>
    </source>
</evidence>
<feature type="compositionally biased region" description="Low complexity" evidence="3">
    <location>
        <begin position="181"/>
        <end position="194"/>
    </location>
</feature>
<evidence type="ECO:0000256" key="2">
    <source>
        <dbReference type="ARBA" id="ARBA00034103"/>
    </source>
</evidence>
<protein>
    <submittedName>
        <fullName evidence="6">C2 domain-containing protein</fullName>
    </submittedName>
</protein>
<dbReference type="Proteomes" id="UP000887565">
    <property type="component" value="Unplaced"/>
</dbReference>
<dbReference type="GO" id="GO:0042391">
    <property type="term" value="P:regulation of membrane potential"/>
    <property type="evidence" value="ECO:0007669"/>
    <property type="project" value="TreeGrafter"/>
</dbReference>
<organism evidence="5 6">
    <name type="scientific">Romanomermis culicivorax</name>
    <name type="common">Nematode worm</name>
    <dbReference type="NCBI Taxonomy" id="13658"/>
    <lineage>
        <taxon>Eukaryota</taxon>
        <taxon>Metazoa</taxon>
        <taxon>Ecdysozoa</taxon>
        <taxon>Nematoda</taxon>
        <taxon>Enoplea</taxon>
        <taxon>Dorylaimia</taxon>
        <taxon>Mermithida</taxon>
        <taxon>Mermithoidea</taxon>
        <taxon>Mermithidae</taxon>
        <taxon>Romanomermis</taxon>
    </lineage>
</organism>
<dbReference type="GO" id="GO:0044325">
    <property type="term" value="F:transmembrane transporter binding"/>
    <property type="evidence" value="ECO:0007669"/>
    <property type="project" value="TreeGrafter"/>
</dbReference>
<dbReference type="GO" id="GO:0048788">
    <property type="term" value="C:cytoskeleton of presynaptic active zone"/>
    <property type="evidence" value="ECO:0007669"/>
    <property type="project" value="TreeGrafter"/>
</dbReference>
<dbReference type="GO" id="GO:0048791">
    <property type="term" value="P:calcium ion-regulated exocytosis of neurotransmitter"/>
    <property type="evidence" value="ECO:0007669"/>
    <property type="project" value="TreeGrafter"/>
</dbReference>
<evidence type="ECO:0000259" key="4">
    <source>
        <dbReference type="PROSITE" id="PS50004"/>
    </source>
</evidence>
<dbReference type="WBParaSite" id="nRc.2.0.1.t34727-RA">
    <property type="protein sequence ID" value="nRc.2.0.1.t34727-RA"/>
    <property type="gene ID" value="nRc.2.0.1.g34727"/>
</dbReference>
<keyword evidence="1" id="KW-0770">Synapse</keyword>
<keyword evidence="5" id="KW-1185">Reference proteome</keyword>
<name>A0A915K7L0_ROMCU</name>
<feature type="region of interest" description="Disordered" evidence="3">
    <location>
        <begin position="172"/>
        <end position="194"/>
    </location>
</feature>
<dbReference type="GO" id="GO:0042734">
    <property type="term" value="C:presynaptic membrane"/>
    <property type="evidence" value="ECO:0007669"/>
    <property type="project" value="TreeGrafter"/>
</dbReference>
<evidence type="ECO:0000313" key="5">
    <source>
        <dbReference type="Proteomes" id="UP000887565"/>
    </source>
</evidence>
<evidence type="ECO:0000313" key="6">
    <source>
        <dbReference type="WBParaSite" id="nRc.2.0.1.t34727-RA"/>
    </source>
</evidence>
<dbReference type="GO" id="GO:0048167">
    <property type="term" value="P:regulation of synaptic plasticity"/>
    <property type="evidence" value="ECO:0007669"/>
    <property type="project" value="TreeGrafter"/>
</dbReference>
<dbReference type="GO" id="GO:0031267">
    <property type="term" value="F:small GTPase binding"/>
    <property type="evidence" value="ECO:0007669"/>
    <property type="project" value="InterPro"/>
</dbReference>
<evidence type="ECO:0000256" key="1">
    <source>
        <dbReference type="ARBA" id="ARBA00023018"/>
    </source>
</evidence>